<evidence type="ECO:0000313" key="2">
    <source>
        <dbReference type="EMBL" id="RMD02004.1"/>
    </source>
</evidence>
<organism evidence="2 3">
    <name type="scientific">Aquitalea palustris</name>
    <dbReference type="NCBI Taxonomy" id="2480983"/>
    <lineage>
        <taxon>Bacteria</taxon>
        <taxon>Pseudomonadati</taxon>
        <taxon>Pseudomonadota</taxon>
        <taxon>Betaproteobacteria</taxon>
        <taxon>Neisseriales</taxon>
        <taxon>Chromobacteriaceae</taxon>
        <taxon>Aquitalea</taxon>
    </lineage>
</organism>
<protein>
    <submittedName>
        <fullName evidence="2">PilZ domain-containing protein</fullName>
    </submittedName>
</protein>
<dbReference type="GO" id="GO:0035438">
    <property type="term" value="F:cyclic-di-GMP binding"/>
    <property type="evidence" value="ECO:0007669"/>
    <property type="project" value="InterPro"/>
</dbReference>
<proteinExistence type="predicted"/>
<evidence type="ECO:0000259" key="1">
    <source>
        <dbReference type="Pfam" id="PF07238"/>
    </source>
</evidence>
<accession>A0A454JNS1</accession>
<feature type="domain" description="PilZ" evidence="1">
    <location>
        <begin position="14"/>
        <end position="105"/>
    </location>
</feature>
<gene>
    <name evidence="2" type="ORF">EAY64_00950</name>
</gene>
<dbReference type="InterPro" id="IPR009875">
    <property type="entry name" value="PilZ_domain"/>
</dbReference>
<dbReference type="AlphaFoldDB" id="A0A454JNS1"/>
<dbReference type="SUPFAM" id="SSF141371">
    <property type="entry name" value="PilZ domain-like"/>
    <property type="match status" value="1"/>
</dbReference>
<dbReference type="Gene3D" id="2.40.10.220">
    <property type="entry name" value="predicted glycosyltransferase like domains"/>
    <property type="match status" value="1"/>
</dbReference>
<dbReference type="Pfam" id="PF07238">
    <property type="entry name" value="PilZ"/>
    <property type="match status" value="1"/>
</dbReference>
<dbReference type="EMBL" id="RFAR01000003">
    <property type="protein sequence ID" value="RMD02004.1"/>
    <property type="molecule type" value="Genomic_DNA"/>
</dbReference>
<dbReference type="Proteomes" id="UP000274139">
    <property type="component" value="Unassembled WGS sequence"/>
</dbReference>
<dbReference type="OrthoDB" id="8562941at2"/>
<evidence type="ECO:0000313" key="3">
    <source>
        <dbReference type="Proteomes" id="UP000274139"/>
    </source>
</evidence>
<keyword evidence="3" id="KW-1185">Reference proteome</keyword>
<sequence length="110" mass="12275">MGDCPVPPFDPYHERRGARRLQMGCKARIRSLHTGETHYGECVDLSVDGMAFRSSYVPQHGERLSVIVLAPAVGGLPGKPLEAEVEVRRCNEVKRGQVYEIGTRIIERKS</sequence>
<reference evidence="2 3" key="1">
    <citation type="submission" date="2018-10" db="EMBL/GenBank/DDBJ databases">
        <title>Draft genome sequence of Aquitalea MWU14-2217 isolated from a wild cranberry bog in Provincetown, Massachusetts.</title>
        <authorList>
            <person name="Ebadzadsahrai G."/>
            <person name="Soby S."/>
        </authorList>
    </citation>
    <scope>NUCLEOTIDE SEQUENCE [LARGE SCALE GENOMIC DNA]</scope>
    <source>
        <strain evidence="2 3">MWU14-2217</strain>
    </source>
</reference>
<name>A0A454JNS1_9NEIS</name>
<comment type="caution">
    <text evidence="2">The sequence shown here is derived from an EMBL/GenBank/DDBJ whole genome shotgun (WGS) entry which is preliminary data.</text>
</comment>